<dbReference type="SMART" id="SM00014">
    <property type="entry name" value="acidPPc"/>
    <property type="match status" value="1"/>
</dbReference>
<feature type="transmembrane region" description="Helical" evidence="7">
    <location>
        <begin position="31"/>
        <end position="51"/>
    </location>
</feature>
<keyword evidence="10" id="KW-1185">Reference proteome</keyword>
<comment type="subcellular location">
    <subcellularLocation>
        <location evidence="1">Cell membrane</location>
        <topology evidence="1">Multi-pass membrane protein</topology>
    </subcellularLocation>
</comment>
<evidence type="ECO:0000256" key="5">
    <source>
        <dbReference type="ARBA" id="ARBA00022989"/>
    </source>
</evidence>
<dbReference type="EMBL" id="AP022853">
    <property type="protein sequence ID" value="BCB25329.1"/>
    <property type="molecule type" value="Genomic_DNA"/>
</dbReference>
<keyword evidence="5 7" id="KW-1133">Transmembrane helix</keyword>
<accession>A0A6F8V980</accession>
<evidence type="ECO:0000313" key="9">
    <source>
        <dbReference type="EMBL" id="BCB25329.1"/>
    </source>
</evidence>
<name>A0A6F8V980_9PROT</name>
<sequence>MMEKLSCRLSRICENEHVLTLRFNRASHGRLVHGLFSLASRLGNGVFWYVLMGLLLLRYQMDALPAVLHMVLVGLISLLLYKWLKGKTQRQRPYAFNDEIRVTVAPLDQFSFPSGHTLHAVSFTIVLLAYYPLMAWLVVPFTLLVALSRLVLGLHYPTDVMAGTLIGAAVASLSFAIPL</sequence>
<dbReference type="PANTHER" id="PTHR14969">
    <property type="entry name" value="SPHINGOSINE-1-PHOSPHATE PHOSPHOHYDROLASE"/>
    <property type="match status" value="1"/>
</dbReference>
<evidence type="ECO:0000256" key="1">
    <source>
        <dbReference type="ARBA" id="ARBA00004651"/>
    </source>
</evidence>
<keyword evidence="4" id="KW-0378">Hydrolase</keyword>
<dbReference type="KEGG" id="slac:SKTS_02150"/>
<dbReference type="InterPro" id="IPR000326">
    <property type="entry name" value="PAP2/HPO"/>
</dbReference>
<dbReference type="Pfam" id="PF01569">
    <property type="entry name" value="PAP2"/>
    <property type="match status" value="1"/>
</dbReference>
<evidence type="ECO:0000256" key="6">
    <source>
        <dbReference type="ARBA" id="ARBA00023136"/>
    </source>
</evidence>
<dbReference type="Gene3D" id="1.20.144.10">
    <property type="entry name" value="Phosphatidic acid phosphatase type 2/haloperoxidase"/>
    <property type="match status" value="1"/>
</dbReference>
<dbReference type="AlphaFoldDB" id="A0A6F8V980"/>
<dbReference type="RefSeq" id="WP_173059093.1">
    <property type="nucleotide sequence ID" value="NZ_AP022853.1"/>
</dbReference>
<feature type="transmembrane region" description="Helical" evidence="7">
    <location>
        <begin position="63"/>
        <end position="84"/>
    </location>
</feature>
<evidence type="ECO:0000256" key="3">
    <source>
        <dbReference type="ARBA" id="ARBA00022692"/>
    </source>
</evidence>
<dbReference type="GO" id="GO:0016787">
    <property type="term" value="F:hydrolase activity"/>
    <property type="evidence" value="ECO:0007669"/>
    <property type="project" value="UniProtKB-KW"/>
</dbReference>
<dbReference type="CDD" id="cd01610">
    <property type="entry name" value="PAP2_like"/>
    <property type="match status" value="1"/>
</dbReference>
<feature type="domain" description="Phosphatidic acid phosphatase type 2/haloperoxidase" evidence="8">
    <location>
        <begin position="66"/>
        <end position="175"/>
    </location>
</feature>
<gene>
    <name evidence="9" type="ORF">SKTS_02150</name>
</gene>
<reference evidence="10" key="1">
    <citation type="submission" date="2020-03" db="EMBL/GenBank/DDBJ databases">
        <title>Complete genome sequence of sulfur-oxidizing bacterium skT11.</title>
        <authorList>
            <person name="Kanda M."/>
            <person name="Kojima H."/>
            <person name="Fukui M."/>
        </authorList>
    </citation>
    <scope>NUCLEOTIDE SEQUENCE [LARGE SCALE GENOMIC DNA]</scope>
    <source>
        <strain evidence="10">skT11</strain>
    </source>
</reference>
<dbReference type="SUPFAM" id="SSF48317">
    <property type="entry name" value="Acid phosphatase/Vanadium-dependent haloperoxidase"/>
    <property type="match status" value="1"/>
</dbReference>
<evidence type="ECO:0000256" key="4">
    <source>
        <dbReference type="ARBA" id="ARBA00022801"/>
    </source>
</evidence>
<proteinExistence type="predicted"/>
<dbReference type="InterPro" id="IPR036938">
    <property type="entry name" value="PAP2/HPO_sf"/>
</dbReference>
<dbReference type="GO" id="GO:0005886">
    <property type="term" value="C:plasma membrane"/>
    <property type="evidence" value="ECO:0007669"/>
    <property type="project" value="UniProtKB-SubCell"/>
</dbReference>
<evidence type="ECO:0000256" key="2">
    <source>
        <dbReference type="ARBA" id="ARBA00022475"/>
    </source>
</evidence>
<evidence type="ECO:0000313" key="10">
    <source>
        <dbReference type="Proteomes" id="UP000502260"/>
    </source>
</evidence>
<keyword evidence="6 7" id="KW-0472">Membrane</keyword>
<feature type="transmembrane region" description="Helical" evidence="7">
    <location>
        <begin position="160"/>
        <end position="177"/>
    </location>
</feature>
<protein>
    <submittedName>
        <fullName evidence="9">Phosphatase PAP2 family protein</fullName>
    </submittedName>
</protein>
<evidence type="ECO:0000259" key="8">
    <source>
        <dbReference type="SMART" id="SM00014"/>
    </source>
</evidence>
<dbReference type="Proteomes" id="UP000502260">
    <property type="component" value="Chromosome"/>
</dbReference>
<evidence type="ECO:0000256" key="7">
    <source>
        <dbReference type="SAM" id="Phobius"/>
    </source>
</evidence>
<dbReference type="PANTHER" id="PTHR14969:SF62">
    <property type="entry name" value="DECAPRENYLPHOSPHORYL-5-PHOSPHORIBOSE PHOSPHATASE RV3807C-RELATED"/>
    <property type="match status" value="1"/>
</dbReference>
<keyword evidence="3 7" id="KW-0812">Transmembrane</keyword>
<feature type="transmembrane region" description="Helical" evidence="7">
    <location>
        <begin position="120"/>
        <end position="148"/>
    </location>
</feature>
<organism evidence="9 10">
    <name type="scientific">Sulfurimicrobium lacus</name>
    <dbReference type="NCBI Taxonomy" id="2715678"/>
    <lineage>
        <taxon>Bacteria</taxon>
        <taxon>Pseudomonadati</taxon>
        <taxon>Pseudomonadota</taxon>
        <taxon>Betaproteobacteria</taxon>
        <taxon>Nitrosomonadales</taxon>
        <taxon>Sulfuricellaceae</taxon>
        <taxon>Sulfurimicrobium</taxon>
    </lineage>
</organism>
<keyword evidence="2" id="KW-1003">Cell membrane</keyword>